<dbReference type="RefSeq" id="WP_194174199.1">
    <property type="nucleotide sequence ID" value="NZ_BAABIH010000031.1"/>
</dbReference>
<dbReference type="InterPro" id="IPR011009">
    <property type="entry name" value="Kinase-like_dom_sf"/>
</dbReference>
<organism evidence="2 3">
    <name type="scientific">Luteimicrobium xylanilyticum</name>
    <dbReference type="NCBI Taxonomy" id="1133546"/>
    <lineage>
        <taxon>Bacteria</taxon>
        <taxon>Bacillati</taxon>
        <taxon>Actinomycetota</taxon>
        <taxon>Actinomycetes</taxon>
        <taxon>Micrococcales</taxon>
        <taxon>Luteimicrobium</taxon>
    </lineage>
</organism>
<gene>
    <name evidence="2" type="ORF">KDY119_02439</name>
</gene>
<dbReference type="EMBL" id="CP045529">
    <property type="protein sequence ID" value="QFU98914.1"/>
    <property type="molecule type" value="Genomic_DNA"/>
</dbReference>
<evidence type="ECO:0000259" key="1">
    <source>
        <dbReference type="Pfam" id="PF01636"/>
    </source>
</evidence>
<name>A0A5P9QBW3_9MICO</name>
<evidence type="ECO:0000313" key="3">
    <source>
        <dbReference type="Proteomes" id="UP000326702"/>
    </source>
</evidence>
<protein>
    <recommendedName>
        <fullName evidence="1">Aminoglycoside phosphotransferase domain-containing protein</fullName>
    </recommendedName>
</protein>
<feature type="domain" description="Aminoglycoside phosphotransferase" evidence="1">
    <location>
        <begin position="207"/>
        <end position="395"/>
    </location>
</feature>
<proteinExistence type="predicted"/>
<evidence type="ECO:0000313" key="2">
    <source>
        <dbReference type="EMBL" id="QFU98914.1"/>
    </source>
</evidence>
<reference evidence="2 3" key="1">
    <citation type="submission" date="2019-10" db="EMBL/GenBank/DDBJ databases">
        <title>Genome sequence of Luteimicrobium xylanilyticum HY-24.</title>
        <authorList>
            <person name="Kim D.Y."/>
            <person name="Park H.-Y."/>
        </authorList>
    </citation>
    <scope>NUCLEOTIDE SEQUENCE [LARGE SCALE GENOMIC DNA]</scope>
    <source>
        <strain evidence="2 3">HY-24</strain>
    </source>
</reference>
<dbReference type="InterPro" id="IPR002575">
    <property type="entry name" value="Aminoglycoside_PTrfase"/>
</dbReference>
<keyword evidence="3" id="KW-1185">Reference proteome</keyword>
<sequence>MSGSVSYDDHLLLVPSPARDAVLVQVDRSGERRWPTIRGDRGRELPELLADAGRLAGPHLVFLRSAGRAEVPIGDGDATARTAFLVHDALDVPLDDLPGPGGWAWCPLDDVATTLPPLPGALRGSFSRWVDELHGAPPPPQRPAWANPGGIAPFLAWLDAEVRATGATPEGEPEVLQQWGISLVVRQRTDRGVLFGKAVGAVFASEPAITRLLADDRPGTVPGVLAVDTERAWVLLDDARIRPIEGAQAAEGLRALARLQRAWIGRTDELRAVGCPDRGAATLADDLATSLADLDLAAELVPTRGLDAAERARLRALLPAFAALCRDAAADGLPLTLLHGDCHPGNTGVRDDGSVCLLDWSDAAVGHPFVDVDVWLSHATEDERPALRAAYLAEWPEVADGETALLRADVLCAAYQVVTSQRLLRALEEDERPGFAGGMSFWARRILDRYDVLVGEVSSRSS</sequence>
<dbReference type="Gene3D" id="3.90.1200.10">
    <property type="match status" value="1"/>
</dbReference>
<dbReference type="AlphaFoldDB" id="A0A5P9QBW3"/>
<accession>A0A5P9QBW3</accession>
<dbReference type="Proteomes" id="UP000326702">
    <property type="component" value="Chromosome"/>
</dbReference>
<dbReference type="KEGG" id="lxl:KDY119_02439"/>
<dbReference type="SUPFAM" id="SSF56112">
    <property type="entry name" value="Protein kinase-like (PK-like)"/>
    <property type="match status" value="1"/>
</dbReference>
<dbReference type="Pfam" id="PF01636">
    <property type="entry name" value="APH"/>
    <property type="match status" value="1"/>
</dbReference>